<evidence type="ECO:0000313" key="2">
    <source>
        <dbReference type="EMBL" id="SHF28415.1"/>
    </source>
</evidence>
<dbReference type="EMBL" id="FQVQ01000006">
    <property type="protein sequence ID" value="SHF28415.1"/>
    <property type="molecule type" value="Genomic_DNA"/>
</dbReference>
<accession>A0A1M5AE37</accession>
<proteinExistence type="predicted"/>
<dbReference type="STRING" id="1124188.SAMN05444377_10629"/>
<dbReference type="PROSITE" id="PS51257">
    <property type="entry name" value="PROKAR_LIPOPROTEIN"/>
    <property type="match status" value="1"/>
</dbReference>
<feature type="domain" description="Lipocalin-like" evidence="1">
    <location>
        <begin position="29"/>
        <end position="120"/>
    </location>
</feature>
<evidence type="ECO:0000313" key="3">
    <source>
        <dbReference type="Proteomes" id="UP000184147"/>
    </source>
</evidence>
<keyword evidence="3" id="KW-1185">Reference proteome</keyword>
<dbReference type="Proteomes" id="UP000184147">
    <property type="component" value="Unassembled WGS sequence"/>
</dbReference>
<reference evidence="2 3" key="1">
    <citation type="submission" date="2016-11" db="EMBL/GenBank/DDBJ databases">
        <authorList>
            <person name="Jaros S."/>
            <person name="Januszkiewicz K."/>
            <person name="Wedrychowicz H."/>
        </authorList>
    </citation>
    <scope>NUCLEOTIDE SEQUENCE [LARGE SCALE GENOMIC DNA]</scope>
    <source>
        <strain evidence="2 3">DSM 25660</strain>
    </source>
</reference>
<dbReference type="InterPro" id="IPR024311">
    <property type="entry name" value="Lipocalin-like"/>
</dbReference>
<dbReference type="OrthoDB" id="1143855at2"/>
<protein>
    <recommendedName>
        <fullName evidence="1">Lipocalin-like domain-containing protein</fullName>
    </recommendedName>
</protein>
<organism evidence="2 3">
    <name type="scientific">Flavobacterium fontis</name>
    <dbReference type="NCBI Taxonomy" id="1124188"/>
    <lineage>
        <taxon>Bacteria</taxon>
        <taxon>Pseudomonadati</taxon>
        <taxon>Bacteroidota</taxon>
        <taxon>Flavobacteriia</taxon>
        <taxon>Flavobacteriales</taxon>
        <taxon>Flavobacteriaceae</taxon>
        <taxon>Flavobacterium</taxon>
    </lineage>
</organism>
<sequence length="139" mass="16176">MKRSLFLGGMAVLLFACSSPIPEKDLVKLNGYWEITKAEHPEGEPIDYKASTTVDYLQIKGKSGFRQKVMPQLDGTFRTNTLQEKITLKDSNATWYLHYQTDYGRWKEALVKLSDSVLVLKNDENIEYRYKKFKPFSRK</sequence>
<name>A0A1M5AE37_9FLAO</name>
<dbReference type="RefSeq" id="WP_143161738.1">
    <property type="nucleotide sequence ID" value="NZ_FQVQ01000006.1"/>
</dbReference>
<dbReference type="AlphaFoldDB" id="A0A1M5AE37"/>
<dbReference type="Pfam" id="PF13648">
    <property type="entry name" value="Lipocalin_4"/>
    <property type="match status" value="1"/>
</dbReference>
<gene>
    <name evidence="2" type="ORF">SAMN05444377_10629</name>
</gene>
<evidence type="ECO:0000259" key="1">
    <source>
        <dbReference type="Pfam" id="PF13648"/>
    </source>
</evidence>